<reference evidence="2" key="1">
    <citation type="submission" date="2014-09" db="EMBL/GenBank/DDBJ databases">
        <authorList>
            <person name="Magalhaes I.L.F."/>
            <person name="Oliveira U."/>
            <person name="Santos F.R."/>
            <person name="Vidigal T.H.D.A."/>
            <person name="Brescovit A.D."/>
            <person name="Santos A.J."/>
        </authorList>
    </citation>
    <scope>NUCLEOTIDE SEQUENCE</scope>
    <source>
        <tissue evidence="2">Shoot tissue taken approximately 20 cm above the soil surface</tissue>
    </source>
</reference>
<reference evidence="2" key="2">
    <citation type="journal article" date="2015" name="Data Brief">
        <title>Shoot transcriptome of the giant reed, Arundo donax.</title>
        <authorList>
            <person name="Barrero R.A."/>
            <person name="Guerrero F.D."/>
            <person name="Moolhuijzen P."/>
            <person name="Goolsby J.A."/>
            <person name="Tidwell J."/>
            <person name="Bellgard S.E."/>
            <person name="Bellgard M.I."/>
        </authorList>
    </citation>
    <scope>NUCLEOTIDE SEQUENCE</scope>
    <source>
        <tissue evidence="2">Shoot tissue taken approximately 20 cm above the soil surface</tissue>
    </source>
</reference>
<feature type="compositionally biased region" description="Low complexity" evidence="1">
    <location>
        <begin position="44"/>
        <end position="54"/>
    </location>
</feature>
<dbReference type="PANTHER" id="PTHR43694:SF1">
    <property type="entry name" value="RIBONUCLEASE J"/>
    <property type="match status" value="1"/>
</dbReference>
<evidence type="ECO:0000313" key="2">
    <source>
        <dbReference type="EMBL" id="JAD82735.1"/>
    </source>
</evidence>
<proteinExistence type="predicted"/>
<evidence type="ECO:0000256" key="1">
    <source>
        <dbReference type="SAM" id="MobiDB-lite"/>
    </source>
</evidence>
<dbReference type="PANTHER" id="PTHR43694">
    <property type="entry name" value="RIBONUCLEASE J"/>
    <property type="match status" value="1"/>
</dbReference>
<sequence>MERMVSEILRKMVRKYSGKRPDVIAVATENTTVGFAEHIEAKSSGNFGSSSATSHLSRSPGRSLECSYKTRPNNPDPDVEAEGTSNQLYLMNYL</sequence>
<name>A0A0A9DAQ5_ARUDO</name>
<dbReference type="AlphaFoldDB" id="A0A0A9DAQ5"/>
<feature type="region of interest" description="Disordered" evidence="1">
    <location>
        <begin position="44"/>
        <end position="84"/>
    </location>
</feature>
<protein>
    <submittedName>
        <fullName evidence="2">Uncharacterized protein</fullName>
    </submittedName>
</protein>
<accession>A0A0A9DAQ5</accession>
<organism evidence="2">
    <name type="scientific">Arundo donax</name>
    <name type="common">Giant reed</name>
    <name type="synonym">Donax arundinaceus</name>
    <dbReference type="NCBI Taxonomy" id="35708"/>
    <lineage>
        <taxon>Eukaryota</taxon>
        <taxon>Viridiplantae</taxon>
        <taxon>Streptophyta</taxon>
        <taxon>Embryophyta</taxon>
        <taxon>Tracheophyta</taxon>
        <taxon>Spermatophyta</taxon>
        <taxon>Magnoliopsida</taxon>
        <taxon>Liliopsida</taxon>
        <taxon>Poales</taxon>
        <taxon>Poaceae</taxon>
        <taxon>PACMAD clade</taxon>
        <taxon>Arundinoideae</taxon>
        <taxon>Arundineae</taxon>
        <taxon>Arundo</taxon>
    </lineage>
</organism>
<dbReference type="EMBL" id="GBRH01215160">
    <property type="protein sequence ID" value="JAD82735.1"/>
    <property type="molecule type" value="Transcribed_RNA"/>
</dbReference>